<proteinExistence type="predicted"/>
<name>A0A8J7YRA1_9ARCH</name>
<dbReference type="PANTHER" id="PTHR43393">
    <property type="entry name" value="CYTOKININ RIBOSIDE 5'-MONOPHOSPHATE PHOSPHORIBOHYDROLASE"/>
    <property type="match status" value="1"/>
</dbReference>
<comment type="caution">
    <text evidence="2">The sequence shown here is derived from an EMBL/GenBank/DDBJ whole genome shotgun (WGS) entry which is preliminary data.</text>
</comment>
<dbReference type="NCBIfam" id="TIGR00725">
    <property type="entry name" value="TIGR00725 family protein"/>
    <property type="match status" value="1"/>
</dbReference>
<dbReference type="EMBL" id="JAHEAC010000019">
    <property type="protein sequence ID" value="MBX8643756.1"/>
    <property type="molecule type" value="Genomic_DNA"/>
</dbReference>
<gene>
    <name evidence="1" type="ORF">J9259_01790</name>
    <name evidence="2" type="ORF">KIY12_03420</name>
</gene>
<reference evidence="2" key="1">
    <citation type="submission" date="2021-05" db="EMBL/GenBank/DDBJ databases">
        <title>Genomic insights into ecological role and evolution of a novel Thermoplasmata order Candidatus Sysuiplasmatales.</title>
        <authorList>
            <person name="Yuan Y."/>
        </authorList>
    </citation>
    <scope>NUCLEOTIDE SEQUENCE</scope>
    <source>
        <strain evidence="2">TUT19-bin139</strain>
        <strain evidence="1">YP2-bin.285</strain>
    </source>
</reference>
<dbReference type="Proteomes" id="UP000750197">
    <property type="component" value="Unassembled WGS sequence"/>
</dbReference>
<sequence length="178" mass="18383">MSKRPQRIGTYLNIGVIGGSQPELKYAEIAYDVGKLLALKGAVLICGGLSGIMASAAKGAYEAGGITVGILPGLSAGEGNEFLSVRIPTGIGYARNFLIVRASDALVAIDGSNGTISEASFAIAEGKTVVSIDSTELRKEKDGEGDFVKAESAVEAVEKAVKAAADHRQKANKLPPYD</sequence>
<dbReference type="EMBL" id="JAGVSJ010000002">
    <property type="protein sequence ID" value="MBX8631245.1"/>
    <property type="molecule type" value="Genomic_DNA"/>
</dbReference>
<organism evidence="2 3">
    <name type="scientific">Candidatus Sysuiplasma superficiale</name>
    <dbReference type="NCBI Taxonomy" id="2823368"/>
    <lineage>
        <taxon>Archaea</taxon>
        <taxon>Methanobacteriati</taxon>
        <taxon>Thermoplasmatota</taxon>
        <taxon>Thermoplasmata</taxon>
        <taxon>Candidatus Sysuiplasmatales</taxon>
        <taxon>Candidatus Sysuiplasmataceae</taxon>
        <taxon>Candidatus Sysuiplasma</taxon>
    </lineage>
</organism>
<dbReference type="Pfam" id="PF18306">
    <property type="entry name" value="LDcluster4"/>
    <property type="match status" value="1"/>
</dbReference>
<dbReference type="AlphaFoldDB" id="A0A8J7YRA1"/>
<dbReference type="Gene3D" id="3.40.50.450">
    <property type="match status" value="1"/>
</dbReference>
<dbReference type="GO" id="GO:0005829">
    <property type="term" value="C:cytosol"/>
    <property type="evidence" value="ECO:0007669"/>
    <property type="project" value="TreeGrafter"/>
</dbReference>
<evidence type="ECO:0000313" key="3">
    <source>
        <dbReference type="Proteomes" id="UP000750197"/>
    </source>
</evidence>
<evidence type="ECO:0000313" key="1">
    <source>
        <dbReference type="EMBL" id="MBX8631245.1"/>
    </source>
</evidence>
<accession>A0A8J7YRA1</accession>
<evidence type="ECO:0000313" key="2">
    <source>
        <dbReference type="EMBL" id="MBX8643756.1"/>
    </source>
</evidence>
<dbReference type="InterPro" id="IPR005268">
    <property type="entry name" value="CHP00725"/>
</dbReference>
<dbReference type="InterPro" id="IPR052341">
    <property type="entry name" value="LOG_family_nucleotidases"/>
</dbReference>
<dbReference type="Proteomes" id="UP000716004">
    <property type="component" value="Unassembled WGS sequence"/>
</dbReference>
<dbReference type="PANTHER" id="PTHR43393:SF3">
    <property type="entry name" value="LYSINE DECARBOXYLASE-LIKE PROTEIN"/>
    <property type="match status" value="1"/>
</dbReference>
<dbReference type="InterPro" id="IPR041164">
    <property type="entry name" value="LDcluster4"/>
</dbReference>
<dbReference type="SUPFAM" id="SSF102405">
    <property type="entry name" value="MCP/YpsA-like"/>
    <property type="match status" value="1"/>
</dbReference>
<protein>
    <submittedName>
        <fullName evidence="2">TIGR00725 family protein</fullName>
    </submittedName>
</protein>